<dbReference type="Pfam" id="PF13966">
    <property type="entry name" value="zf-RVT"/>
    <property type="match status" value="1"/>
</dbReference>
<feature type="domain" description="Endonuclease/exonuclease/phosphatase" evidence="1">
    <location>
        <begin position="309"/>
        <end position="529"/>
    </location>
</feature>
<dbReference type="Pfam" id="PF13456">
    <property type="entry name" value="RVT_3"/>
    <property type="match status" value="1"/>
</dbReference>
<dbReference type="InterPro" id="IPR025836">
    <property type="entry name" value="Zn_knuckle_CX2CX4HX4C"/>
</dbReference>
<feature type="domain" description="RNase H type-1" evidence="2">
    <location>
        <begin position="862"/>
        <end position="941"/>
    </location>
</feature>
<dbReference type="GO" id="GO:0003676">
    <property type="term" value="F:nucleic acid binding"/>
    <property type="evidence" value="ECO:0007669"/>
    <property type="project" value="InterPro"/>
</dbReference>
<evidence type="ECO:0000313" key="5">
    <source>
        <dbReference type="EnsemblPlants" id="cds.evm.model.04.1321"/>
    </source>
</evidence>
<evidence type="ECO:0000259" key="4">
    <source>
        <dbReference type="Pfam" id="PF14392"/>
    </source>
</evidence>
<dbReference type="GO" id="GO:0004523">
    <property type="term" value="F:RNA-DNA hybrid ribonuclease activity"/>
    <property type="evidence" value="ECO:0007669"/>
    <property type="project" value="InterPro"/>
</dbReference>
<organism evidence="5 6">
    <name type="scientific">Cannabis sativa</name>
    <name type="common">Hemp</name>
    <name type="synonym">Marijuana</name>
    <dbReference type="NCBI Taxonomy" id="3483"/>
    <lineage>
        <taxon>Eukaryota</taxon>
        <taxon>Viridiplantae</taxon>
        <taxon>Streptophyta</taxon>
        <taxon>Embryophyta</taxon>
        <taxon>Tracheophyta</taxon>
        <taxon>Spermatophyta</taxon>
        <taxon>Magnoliopsida</taxon>
        <taxon>eudicotyledons</taxon>
        <taxon>Gunneridae</taxon>
        <taxon>Pentapetalae</taxon>
        <taxon>rosids</taxon>
        <taxon>fabids</taxon>
        <taxon>Rosales</taxon>
        <taxon>Cannabaceae</taxon>
        <taxon>Cannabis</taxon>
    </lineage>
</organism>
<dbReference type="AlphaFoldDB" id="A0A803PCL7"/>
<evidence type="ECO:0000313" key="6">
    <source>
        <dbReference type="Proteomes" id="UP000596661"/>
    </source>
</evidence>
<dbReference type="Gramene" id="evm.model.04.1321">
    <property type="protein sequence ID" value="cds.evm.model.04.1321"/>
    <property type="gene ID" value="evm.TU.04.1321"/>
</dbReference>
<dbReference type="PANTHER" id="PTHR35218:SF9">
    <property type="entry name" value="ENDONUCLEASE_EXONUCLEASE_PHOSPHATASE DOMAIN-CONTAINING PROTEIN"/>
    <property type="match status" value="1"/>
</dbReference>
<protein>
    <submittedName>
        <fullName evidence="5">Uncharacterized protein</fullName>
    </submittedName>
</protein>
<dbReference type="InterPro" id="IPR002156">
    <property type="entry name" value="RNaseH_domain"/>
</dbReference>
<dbReference type="Proteomes" id="UP000596661">
    <property type="component" value="Chromosome 4"/>
</dbReference>
<accession>A0A803PCL7</accession>
<reference evidence="5" key="1">
    <citation type="submission" date="2018-11" db="EMBL/GenBank/DDBJ databases">
        <authorList>
            <person name="Grassa J C."/>
        </authorList>
    </citation>
    <scope>NUCLEOTIDE SEQUENCE [LARGE SCALE GENOMIC DNA]</scope>
</reference>
<evidence type="ECO:0000259" key="1">
    <source>
        <dbReference type="Pfam" id="PF03372"/>
    </source>
</evidence>
<proteinExistence type="predicted"/>
<keyword evidence="6" id="KW-1185">Reference proteome</keyword>
<dbReference type="Gene3D" id="3.60.10.10">
    <property type="entry name" value="Endonuclease/exonuclease/phosphatase"/>
    <property type="match status" value="1"/>
</dbReference>
<dbReference type="PANTHER" id="PTHR35218">
    <property type="entry name" value="RNASE H DOMAIN-CONTAINING PROTEIN"/>
    <property type="match status" value="1"/>
</dbReference>
<feature type="domain" description="Reverse transcriptase zinc-binding" evidence="3">
    <location>
        <begin position="737"/>
        <end position="827"/>
    </location>
</feature>
<dbReference type="CDD" id="cd06222">
    <property type="entry name" value="RNase_H_like"/>
    <property type="match status" value="1"/>
</dbReference>
<reference evidence="5" key="2">
    <citation type="submission" date="2021-03" db="UniProtKB">
        <authorList>
            <consortium name="EnsemblPlants"/>
        </authorList>
    </citation>
    <scope>IDENTIFICATION</scope>
</reference>
<dbReference type="Pfam" id="PF14392">
    <property type="entry name" value="zf-CCHC_4"/>
    <property type="match status" value="1"/>
</dbReference>
<dbReference type="InterPro" id="IPR005135">
    <property type="entry name" value="Endo/exonuclease/phosphatase"/>
</dbReference>
<dbReference type="InterPro" id="IPR036691">
    <property type="entry name" value="Endo/exonu/phosph_ase_sf"/>
</dbReference>
<sequence length="969" mass="110045">MASSSSTKYPSDQETDVIPEFEEFGGLSLNVEEDEEEYDVRWCLVGRFLNAGVIDIHDLQHGFRTERTLQRIGNYIGKYIKFDENNFSGVWREYFKIRVTINLDQPLKHRMKIRRLDRSDWFWVNFKYEHAPTFCFICGVIGHTDRTFPKIFDTPEGEIVKPYGSFMRATVQRSNKLIRSQWLRSGRGGRFDHEEGSQGKVVGINGGGDAGVNLDGGATSAVNLAPEFEENNEGNFDVNMVNDGEDFDEDMTISELKRKRKNSVGPGNLGFTKNGISENCISERGEYGYKKHGWGGPGITGSPGIMSTLSWNCRGLGNPRAIQFLKDLVVQKKPKFIFLCETLCGKNILEKVRLSLGYERMFVVEAHGHSGGLALLWKNSEEGEIIDFSDTHINILTHVHNMPTWRLVGIYGDANKSQRENTWGLIRQLTHDTRWPCLFIGDLNNVTSQRDKHGGRPYPERLIQGFSKVLADCNLVDMELHGHPFTWERGRGTTNWTEVRHDRALASLSWINHFLTAKLFNLHASSSDHCPIFMDPIIRNVFTGVKHFRFENAWLREPYCLQLVRDCWHENTTLSIQSKIYKCGEILAAWGKEITCNFKHQISTCKADIRRLKGKNDVVSVEAHCKAEKDLFERSILEAKDLVVKGGRLLVGSGENISITSDPWLPDIGNPFITSFHPSICDKKVKCLLTMDGTKWEIEIINDLFNDRDKDLILSSPISPSNVVDTWYWSKENSGCYSVKSAYALLQELKSASVQSTNSGPWREIWSLKIPPKVKEMLWRTLSNCLPTRVQLIHRRVHIDLACPRCNREAETSAHCIVGCNFAAACWRFAVTNTDLVLDGYFEMLKAMLFKLDRVHGMVVWITEALGVKEVLSWIKNSNFSNITVETDSLVTVQALRSSVIMGSPFGSCIEECKGLRSSLNNVNFRFVKRSANRVTHAFARALWLFADRSYSGSSIPSNILDVIVQEML</sequence>
<dbReference type="EMBL" id="UZAU01000385">
    <property type="status" value="NOT_ANNOTATED_CDS"/>
    <property type="molecule type" value="Genomic_DNA"/>
</dbReference>
<dbReference type="Gene3D" id="3.30.420.10">
    <property type="entry name" value="Ribonuclease H-like superfamily/Ribonuclease H"/>
    <property type="match status" value="1"/>
</dbReference>
<evidence type="ECO:0000259" key="2">
    <source>
        <dbReference type="Pfam" id="PF13456"/>
    </source>
</evidence>
<dbReference type="InterPro" id="IPR044730">
    <property type="entry name" value="RNase_H-like_dom_plant"/>
</dbReference>
<evidence type="ECO:0000259" key="3">
    <source>
        <dbReference type="Pfam" id="PF13966"/>
    </source>
</evidence>
<dbReference type="SUPFAM" id="SSF56219">
    <property type="entry name" value="DNase I-like"/>
    <property type="match status" value="1"/>
</dbReference>
<dbReference type="InterPro" id="IPR036397">
    <property type="entry name" value="RNaseH_sf"/>
</dbReference>
<feature type="domain" description="Zinc knuckle CX2CX4HX4C" evidence="4">
    <location>
        <begin position="103"/>
        <end position="150"/>
    </location>
</feature>
<dbReference type="Pfam" id="PF03372">
    <property type="entry name" value="Exo_endo_phos"/>
    <property type="match status" value="1"/>
</dbReference>
<name>A0A803PCL7_CANSA</name>
<dbReference type="InterPro" id="IPR026960">
    <property type="entry name" value="RVT-Znf"/>
</dbReference>
<dbReference type="EnsemblPlants" id="evm.model.04.1321">
    <property type="protein sequence ID" value="cds.evm.model.04.1321"/>
    <property type="gene ID" value="evm.TU.04.1321"/>
</dbReference>